<accession>A0A859R4I4</accession>
<keyword evidence="2" id="KW-1185">Reference proteome</keyword>
<reference evidence="1 2" key="1">
    <citation type="submission" date="2019-06" db="EMBL/GenBank/DDBJ databases">
        <title>Complete genome sequence of Ensifer mexicanus ITTG R7 isolated from nodules of Acacia angustissima (Mill.) Kuntze.</title>
        <authorList>
            <person name="Rincon-Rosales R."/>
            <person name="Rogel M.A."/>
            <person name="Guerrero G."/>
            <person name="Rincon-Molina C.I."/>
            <person name="Lopez-Lopez A."/>
            <person name="Martinez-Romero E."/>
        </authorList>
    </citation>
    <scope>NUCLEOTIDE SEQUENCE [LARGE SCALE GENOMIC DNA]</scope>
    <source>
        <strain evidence="1 2">ITTG R7</strain>
        <plasmid evidence="2">pemeittgr7b</plasmid>
    </source>
</reference>
<sequence>MTCIVGLIDNGSVHIGGDSAGVAGHSITIRADRKIFRKQDFIFGFTTSFRMGQLLAHSFELPKRHADTDVYAFMVTDFVNGLRQCLRDGGYAQRHYEAERGGTFLVGYAGRLFKIGWDYQVGEAVDGFDACGCGQEIALGALFARSHSPPRERLAIALNAAERFSTGVRGPFHFETLDSAE</sequence>
<evidence type="ECO:0000313" key="2">
    <source>
        <dbReference type="Proteomes" id="UP000510721"/>
    </source>
</evidence>
<geneLocation type="plasmid" evidence="2">
    <name>pemeittgr7b</name>
</geneLocation>
<dbReference type="EMBL" id="CP041240">
    <property type="protein sequence ID" value="QLL64508.1"/>
    <property type="molecule type" value="Genomic_DNA"/>
</dbReference>
<dbReference type="SUPFAM" id="SSF56235">
    <property type="entry name" value="N-terminal nucleophile aminohydrolases (Ntn hydrolases)"/>
    <property type="match status" value="1"/>
</dbReference>
<dbReference type="Proteomes" id="UP000510721">
    <property type="component" value="Plasmid pEmeITTGR7b"/>
</dbReference>
<dbReference type="InterPro" id="IPR029055">
    <property type="entry name" value="Ntn_hydrolases_N"/>
</dbReference>
<proteinExistence type="predicted"/>
<dbReference type="AlphaFoldDB" id="A0A859R4I4"/>
<organism evidence="1 2">
    <name type="scientific">Sinorhizobium mexicanum</name>
    <dbReference type="NCBI Taxonomy" id="375549"/>
    <lineage>
        <taxon>Bacteria</taxon>
        <taxon>Pseudomonadati</taxon>
        <taxon>Pseudomonadota</taxon>
        <taxon>Alphaproteobacteria</taxon>
        <taxon>Hyphomicrobiales</taxon>
        <taxon>Rhizobiaceae</taxon>
        <taxon>Sinorhizobium/Ensifer group</taxon>
        <taxon>Sinorhizobium</taxon>
    </lineage>
</organism>
<name>A0A859R4I4_9HYPH</name>
<keyword evidence="1" id="KW-0614">Plasmid</keyword>
<dbReference type="RefSeq" id="WP_180942045.1">
    <property type="nucleotide sequence ID" value="NZ_CP041240.1"/>
</dbReference>
<evidence type="ECO:0000313" key="1">
    <source>
        <dbReference type="EMBL" id="QLL64508.1"/>
    </source>
</evidence>
<gene>
    <name evidence="1" type="ORF">FKV68_24185</name>
</gene>
<dbReference type="KEGG" id="emx:FKV68_24185"/>
<dbReference type="Gene3D" id="3.60.20.10">
    <property type="entry name" value="Glutamine Phosphoribosylpyrophosphate, subunit 1, domain 1"/>
    <property type="match status" value="1"/>
</dbReference>
<protein>
    <submittedName>
        <fullName evidence="1">Uncharacterized protein</fullName>
    </submittedName>
</protein>